<organism evidence="2 3">
    <name type="scientific">Bordetella ansorpii</name>
    <dbReference type="NCBI Taxonomy" id="288768"/>
    <lineage>
        <taxon>Bacteria</taxon>
        <taxon>Pseudomonadati</taxon>
        <taxon>Pseudomonadota</taxon>
        <taxon>Betaproteobacteria</taxon>
        <taxon>Burkholderiales</taxon>
        <taxon>Alcaligenaceae</taxon>
        <taxon>Bordetella</taxon>
    </lineage>
</organism>
<protein>
    <submittedName>
        <fullName evidence="2">Tail fiber assembly protein</fullName>
    </submittedName>
</protein>
<dbReference type="STRING" id="288768.SAMEA3906486_05268"/>
<reference evidence="2 3" key="1">
    <citation type="submission" date="2016-04" db="EMBL/GenBank/DDBJ databases">
        <authorList>
            <consortium name="Pathogen Informatics"/>
        </authorList>
    </citation>
    <scope>NUCLEOTIDE SEQUENCE [LARGE SCALE GENOMIC DNA]</scope>
    <source>
        <strain evidence="2 3">H050680373</strain>
    </source>
</reference>
<name>A0A157SVQ6_9BORD</name>
<dbReference type="InterPro" id="IPR031893">
    <property type="entry name" value="Phage_tail_APC"/>
</dbReference>
<dbReference type="Proteomes" id="UP000076848">
    <property type="component" value="Unassembled WGS sequence"/>
</dbReference>
<evidence type="ECO:0000313" key="3">
    <source>
        <dbReference type="Proteomes" id="UP000076848"/>
    </source>
</evidence>
<keyword evidence="3" id="KW-1185">Reference proteome</keyword>
<dbReference type="RefSeq" id="WP_066133942.1">
    <property type="nucleotide sequence ID" value="NZ_FKIF01000010.1"/>
</dbReference>
<accession>A0A157SVQ6</accession>
<evidence type="ECO:0000259" key="1">
    <source>
        <dbReference type="Pfam" id="PF16778"/>
    </source>
</evidence>
<dbReference type="AlphaFoldDB" id="A0A157SVQ6"/>
<dbReference type="Pfam" id="PF16778">
    <property type="entry name" value="Phage_tail_APC"/>
    <property type="match status" value="1"/>
</dbReference>
<gene>
    <name evidence="2" type="ORF">SAMEA3906486_05268</name>
</gene>
<feature type="domain" description="Phage tail assembly chaperone-like" evidence="1">
    <location>
        <begin position="134"/>
        <end position="193"/>
    </location>
</feature>
<sequence>MEMVYQVDARGLLLHAWPCEGPRPGMCVQDEPPNLPEGQIARWDTSIPDYEPTFGNAGTGQWLVEADYRTVPLFVTSDGRPYDLAEEVDGQMYPGTGPLPEWLTAQPRPTENHRWDASTMAWVLDQAAELAAQARAVRARRDELLNATNGLVLRSVTTAVPLPQTVLDYLQALRDVPEQVGFPTSVTWPEKPAAVE</sequence>
<dbReference type="EMBL" id="FKIF01000010">
    <property type="protein sequence ID" value="SAI74552.1"/>
    <property type="molecule type" value="Genomic_DNA"/>
</dbReference>
<proteinExistence type="predicted"/>
<dbReference type="OrthoDB" id="8657139at2"/>
<evidence type="ECO:0000313" key="2">
    <source>
        <dbReference type="EMBL" id="SAI74552.1"/>
    </source>
</evidence>